<evidence type="ECO:0000313" key="4">
    <source>
        <dbReference type="Proteomes" id="UP000295530"/>
    </source>
</evidence>
<feature type="signal peptide" evidence="2">
    <location>
        <begin position="1"/>
        <end position="20"/>
    </location>
</feature>
<proteinExistence type="predicted"/>
<dbReference type="AlphaFoldDB" id="A0A4R6E1A1"/>
<reference evidence="3 4" key="1">
    <citation type="submission" date="2019-03" db="EMBL/GenBank/DDBJ databases">
        <title>Genomic analyses of the natural microbiome of Caenorhabditis elegans.</title>
        <authorList>
            <person name="Samuel B."/>
        </authorList>
    </citation>
    <scope>NUCLEOTIDE SEQUENCE [LARGE SCALE GENOMIC DNA]</scope>
    <source>
        <strain evidence="3 4">BIGb0156</strain>
    </source>
</reference>
<gene>
    <name evidence="3" type="ORF">EC847_11816</name>
</gene>
<dbReference type="Pfam" id="PF13728">
    <property type="entry name" value="TraF"/>
    <property type="match status" value="1"/>
</dbReference>
<dbReference type="EMBL" id="SNVX01000018">
    <property type="protein sequence ID" value="TDN51487.1"/>
    <property type="molecule type" value="Genomic_DNA"/>
</dbReference>
<dbReference type="RefSeq" id="WP_133462088.1">
    <property type="nucleotide sequence ID" value="NZ_SNVX01000018.1"/>
</dbReference>
<evidence type="ECO:0000256" key="1">
    <source>
        <dbReference type="SAM" id="MobiDB-lite"/>
    </source>
</evidence>
<sequence length="263" mass="29732">MKIFVSAVILLSLFSLQVQADTPQAPPVKSFVAEDEGWHWYKDPAEEDELPPSSPVSTPPPASSLTPTQQKKRLHDATMAALDKVILYPTVNNYVAFMRLQNFWTEQATEFVQVSKQARLSHPELDYNLVRSHYNGTAAAQKAMQKTKESAAVSRLARDYGVMFFYRGNNPVDNLMAGVIQAWCDERRISLVAVSVDGRISEHLPNSHLDHGQAQTMGVRFFPATFMVDPRSRHWQPLAWGFMSHDDLDHQVTGIFTHFKADF</sequence>
<feature type="compositionally biased region" description="Pro residues" evidence="1">
    <location>
        <begin position="52"/>
        <end position="62"/>
    </location>
</feature>
<dbReference type="InterPro" id="IPR014110">
    <property type="entry name" value="TraF"/>
</dbReference>
<dbReference type="OrthoDB" id="5651797at2"/>
<name>A0A4R6E1A1_SCAGO</name>
<protein>
    <submittedName>
        <fullName evidence="3">Conjugal transfer pilus assembly protein TraF</fullName>
    </submittedName>
</protein>
<dbReference type="Proteomes" id="UP000295530">
    <property type="component" value="Unassembled WGS sequence"/>
</dbReference>
<dbReference type="InterPro" id="IPR039555">
    <property type="entry name" value="TraF/TrbB"/>
</dbReference>
<evidence type="ECO:0000313" key="3">
    <source>
        <dbReference type="EMBL" id="TDN51487.1"/>
    </source>
</evidence>
<dbReference type="NCBIfam" id="TIGR02739">
    <property type="entry name" value="TraF"/>
    <property type="match status" value="1"/>
</dbReference>
<feature type="chain" id="PRO_5020503588" evidence="2">
    <location>
        <begin position="21"/>
        <end position="263"/>
    </location>
</feature>
<keyword evidence="2" id="KW-0732">Signal</keyword>
<evidence type="ECO:0000256" key="2">
    <source>
        <dbReference type="SAM" id="SignalP"/>
    </source>
</evidence>
<accession>A0A4R6E1A1</accession>
<keyword evidence="4" id="KW-1185">Reference proteome</keyword>
<organism evidence="3 4">
    <name type="scientific">Scandinavium goeteborgense</name>
    <dbReference type="NCBI Taxonomy" id="1851514"/>
    <lineage>
        <taxon>Bacteria</taxon>
        <taxon>Pseudomonadati</taxon>
        <taxon>Pseudomonadota</taxon>
        <taxon>Gammaproteobacteria</taxon>
        <taxon>Enterobacterales</taxon>
        <taxon>Enterobacteriaceae</taxon>
        <taxon>Scandinavium</taxon>
    </lineage>
</organism>
<comment type="caution">
    <text evidence="3">The sequence shown here is derived from an EMBL/GenBank/DDBJ whole genome shotgun (WGS) entry which is preliminary data.</text>
</comment>
<feature type="region of interest" description="Disordered" evidence="1">
    <location>
        <begin position="44"/>
        <end position="72"/>
    </location>
</feature>